<evidence type="ECO:0000313" key="2">
    <source>
        <dbReference type="EMBL" id="ROP43318.1"/>
    </source>
</evidence>
<protein>
    <submittedName>
        <fullName evidence="2">Polyketide cyclase/dehydrase/lipid transport protein</fullName>
    </submittedName>
</protein>
<dbReference type="InterPro" id="IPR019587">
    <property type="entry name" value="Polyketide_cyclase/dehydratase"/>
</dbReference>
<reference evidence="2 3" key="1">
    <citation type="journal article" date="2015" name="Stand. Genomic Sci.">
        <title>Genomic Encyclopedia of Bacterial and Archaeal Type Strains, Phase III: the genomes of soil and plant-associated and newly described type strains.</title>
        <authorList>
            <person name="Whitman W.B."/>
            <person name="Woyke T."/>
            <person name="Klenk H.P."/>
            <person name="Zhou Y."/>
            <person name="Lilburn T.G."/>
            <person name="Beck B.J."/>
            <person name="De Vos P."/>
            <person name="Vandamme P."/>
            <person name="Eisen J.A."/>
            <person name="Garrity G."/>
            <person name="Hugenholtz P."/>
            <person name="Kyrpides N.C."/>
        </authorList>
    </citation>
    <scope>NUCLEOTIDE SEQUENCE [LARGE SCALE GENOMIC DNA]</scope>
    <source>
        <strain evidence="2 3">CECT 7306</strain>
    </source>
</reference>
<dbReference type="InParanoid" id="A0A3N1HLC3"/>
<gene>
    <name evidence="2" type="ORF">EDC03_1921</name>
</gene>
<dbReference type="CDD" id="cd07812">
    <property type="entry name" value="SRPBCC"/>
    <property type="match status" value="1"/>
</dbReference>
<dbReference type="RefSeq" id="WP_123379983.1">
    <property type="nucleotide sequence ID" value="NZ_RJKN01000004.1"/>
</dbReference>
<dbReference type="SUPFAM" id="SSF55961">
    <property type="entry name" value="Bet v1-like"/>
    <property type="match status" value="1"/>
</dbReference>
<dbReference type="Proteomes" id="UP000276232">
    <property type="component" value="Unassembled WGS sequence"/>
</dbReference>
<evidence type="ECO:0000256" key="1">
    <source>
        <dbReference type="SAM" id="MobiDB-lite"/>
    </source>
</evidence>
<comment type="caution">
    <text evidence="2">The sequence shown here is derived from an EMBL/GenBank/DDBJ whole genome shotgun (WGS) entry which is preliminary data.</text>
</comment>
<evidence type="ECO:0000313" key="3">
    <source>
        <dbReference type="Proteomes" id="UP000276232"/>
    </source>
</evidence>
<dbReference type="EMBL" id="RJKN01000004">
    <property type="protein sequence ID" value="ROP43318.1"/>
    <property type="molecule type" value="Genomic_DNA"/>
</dbReference>
<dbReference type="AlphaFoldDB" id="A0A3N1HLC3"/>
<keyword evidence="3" id="KW-1185">Reference proteome</keyword>
<organism evidence="2 3">
    <name type="scientific">Pseudokineococcus lusitanus</name>
    <dbReference type="NCBI Taxonomy" id="763993"/>
    <lineage>
        <taxon>Bacteria</taxon>
        <taxon>Bacillati</taxon>
        <taxon>Actinomycetota</taxon>
        <taxon>Actinomycetes</taxon>
        <taxon>Kineosporiales</taxon>
        <taxon>Kineosporiaceae</taxon>
        <taxon>Pseudokineococcus</taxon>
    </lineage>
</organism>
<name>A0A3N1HLC3_9ACTN</name>
<proteinExistence type="predicted"/>
<dbReference type="Pfam" id="PF10604">
    <property type="entry name" value="Polyketide_cyc2"/>
    <property type="match status" value="1"/>
</dbReference>
<sequence length="162" mass="17666">MTTVARTFPCPPEDVVAVLSDGWLYGLWVVGAARIRGVEADWPAQGSRLHHSSGPWPLHLDDHTTVVTSDLPGHLELTARAWPFGRARIHLTLAEVPGGTRVALAEEVVSGVGLLVPRPLSALAFQVRNRECLTRLEQVVMGRSGRRPASAEDDDRPDRPSE</sequence>
<feature type="region of interest" description="Disordered" evidence="1">
    <location>
        <begin position="142"/>
        <end position="162"/>
    </location>
</feature>
<accession>A0A3N1HLC3</accession>
<dbReference type="OrthoDB" id="4483486at2"/>
<dbReference type="InterPro" id="IPR023393">
    <property type="entry name" value="START-like_dom_sf"/>
</dbReference>
<dbReference type="Gene3D" id="3.30.530.20">
    <property type="match status" value="1"/>
</dbReference>